<dbReference type="AlphaFoldDB" id="A0A9D4WK18"/>
<evidence type="ECO:0000256" key="1">
    <source>
        <dbReference type="SAM" id="MobiDB-lite"/>
    </source>
</evidence>
<evidence type="ECO:0000313" key="2">
    <source>
        <dbReference type="EMBL" id="KAI5403245.1"/>
    </source>
</evidence>
<organism evidence="2 3">
    <name type="scientific">Pisum sativum</name>
    <name type="common">Garden pea</name>
    <name type="synonym">Lathyrus oleraceus</name>
    <dbReference type="NCBI Taxonomy" id="3888"/>
    <lineage>
        <taxon>Eukaryota</taxon>
        <taxon>Viridiplantae</taxon>
        <taxon>Streptophyta</taxon>
        <taxon>Embryophyta</taxon>
        <taxon>Tracheophyta</taxon>
        <taxon>Spermatophyta</taxon>
        <taxon>Magnoliopsida</taxon>
        <taxon>eudicotyledons</taxon>
        <taxon>Gunneridae</taxon>
        <taxon>Pentapetalae</taxon>
        <taxon>rosids</taxon>
        <taxon>fabids</taxon>
        <taxon>Fabales</taxon>
        <taxon>Fabaceae</taxon>
        <taxon>Papilionoideae</taxon>
        <taxon>50 kb inversion clade</taxon>
        <taxon>NPAAA clade</taxon>
        <taxon>Hologalegina</taxon>
        <taxon>IRL clade</taxon>
        <taxon>Fabeae</taxon>
        <taxon>Lathyrus</taxon>
    </lineage>
</organism>
<dbReference type="EMBL" id="JAMSHJ010000005">
    <property type="protein sequence ID" value="KAI5403245.1"/>
    <property type="molecule type" value="Genomic_DNA"/>
</dbReference>
<sequence length="160" mass="18634">MVDHENQHNHDYRVNADIPLFYRMMGMDDFSNWRIDVDRFFDIMCIPENKQIRMMTNRLKSTTVVWWNKLVVHSNQGFNLQNKGANSRSCVEQGKSPIQSQNNPYAKSTRDMCYSFTGRSYKSNVSPTRRVVAIAEEREKEDEGEGYAVENDGYSGIEFA</sequence>
<comment type="caution">
    <text evidence="2">The sequence shown here is derived from an EMBL/GenBank/DDBJ whole genome shotgun (WGS) entry which is preliminary data.</text>
</comment>
<dbReference type="Gramene" id="Psat05G0071800-T1">
    <property type="protein sequence ID" value="KAI5403245.1"/>
    <property type="gene ID" value="KIW84_050718"/>
</dbReference>
<feature type="region of interest" description="Disordered" evidence="1">
    <location>
        <begin position="136"/>
        <end position="160"/>
    </location>
</feature>
<protein>
    <submittedName>
        <fullName evidence="2">Uncharacterized protein</fullName>
    </submittedName>
</protein>
<proteinExistence type="predicted"/>
<keyword evidence="3" id="KW-1185">Reference proteome</keyword>
<dbReference type="Proteomes" id="UP001058974">
    <property type="component" value="Chromosome 5"/>
</dbReference>
<evidence type="ECO:0000313" key="3">
    <source>
        <dbReference type="Proteomes" id="UP001058974"/>
    </source>
</evidence>
<reference evidence="2 3" key="1">
    <citation type="journal article" date="2022" name="Nat. Genet.">
        <title>Improved pea reference genome and pan-genome highlight genomic features and evolutionary characteristics.</title>
        <authorList>
            <person name="Yang T."/>
            <person name="Liu R."/>
            <person name="Luo Y."/>
            <person name="Hu S."/>
            <person name="Wang D."/>
            <person name="Wang C."/>
            <person name="Pandey M.K."/>
            <person name="Ge S."/>
            <person name="Xu Q."/>
            <person name="Li N."/>
            <person name="Li G."/>
            <person name="Huang Y."/>
            <person name="Saxena R.K."/>
            <person name="Ji Y."/>
            <person name="Li M."/>
            <person name="Yan X."/>
            <person name="He Y."/>
            <person name="Liu Y."/>
            <person name="Wang X."/>
            <person name="Xiang C."/>
            <person name="Varshney R.K."/>
            <person name="Ding H."/>
            <person name="Gao S."/>
            <person name="Zong X."/>
        </authorList>
    </citation>
    <scope>NUCLEOTIDE SEQUENCE [LARGE SCALE GENOMIC DNA]</scope>
    <source>
        <strain evidence="2 3">cv. Zhongwan 6</strain>
    </source>
</reference>
<name>A0A9D4WK18_PEA</name>
<gene>
    <name evidence="2" type="ORF">KIW84_050718</name>
</gene>
<accession>A0A9D4WK18</accession>